<organism evidence="2 3">
    <name type="scientific">Chryseobacterium flavum</name>
    <dbReference type="NCBI Taxonomy" id="415851"/>
    <lineage>
        <taxon>Bacteria</taxon>
        <taxon>Pseudomonadati</taxon>
        <taxon>Bacteroidota</taxon>
        <taxon>Flavobacteriia</taxon>
        <taxon>Flavobacteriales</taxon>
        <taxon>Weeksellaceae</taxon>
        <taxon>Chryseobacterium group</taxon>
        <taxon>Chryseobacterium</taxon>
    </lineage>
</organism>
<reference evidence="2 3" key="1">
    <citation type="journal article" date="2007" name="Int. J. Syst. Evol. Microbiol.">
        <title>Chryseobacterium flavum sp. nov., isolated from polluted soil.</title>
        <authorList>
            <person name="Zhou Y."/>
            <person name="Dong J."/>
            <person name="Wang X."/>
            <person name="Huang X."/>
            <person name="Zhang K.Y."/>
            <person name="Zhang Y.Q."/>
            <person name="Guo Y.F."/>
            <person name="Lai R."/>
            <person name="Li W.J."/>
        </authorList>
    </citation>
    <scope>NUCLEOTIDE SEQUENCE [LARGE SCALE GENOMIC DNA]</scope>
    <source>
        <strain evidence="2 3">KCTC 12877</strain>
    </source>
</reference>
<accession>A0A3D9CG86</accession>
<keyword evidence="3" id="KW-1185">Reference proteome</keyword>
<evidence type="ECO:0000313" key="3">
    <source>
        <dbReference type="Proteomes" id="UP000256769"/>
    </source>
</evidence>
<sequence length="104" mass="11778">MSCNSQKQEDPKLIGKWNGSLKDSETGGSVEKIILEFTKDGKFIQYLGEGKMQNTIESTYEIQDDKIITVENETKEKAEGSYSVKNDTLTITYEGVENKYVKLK</sequence>
<feature type="region of interest" description="Disordered" evidence="1">
    <location>
        <begin position="1"/>
        <end position="25"/>
    </location>
</feature>
<protein>
    <recommendedName>
        <fullName evidence="4">Lipocalin-like domain-containing protein</fullName>
    </recommendedName>
</protein>
<dbReference type="AlphaFoldDB" id="A0A3D9CG86"/>
<dbReference type="Proteomes" id="UP000256769">
    <property type="component" value="Unassembled WGS sequence"/>
</dbReference>
<gene>
    <name evidence="2" type="ORF">DRF59_19295</name>
</gene>
<proteinExistence type="predicted"/>
<comment type="caution">
    <text evidence="2">The sequence shown here is derived from an EMBL/GenBank/DDBJ whole genome shotgun (WGS) entry which is preliminary data.</text>
</comment>
<evidence type="ECO:0000313" key="2">
    <source>
        <dbReference type="EMBL" id="REC64748.1"/>
    </source>
</evidence>
<name>A0A3D9CG86_9FLAO</name>
<dbReference type="EMBL" id="QNUE01000025">
    <property type="protein sequence ID" value="REC64748.1"/>
    <property type="molecule type" value="Genomic_DNA"/>
</dbReference>
<evidence type="ECO:0000256" key="1">
    <source>
        <dbReference type="SAM" id="MobiDB-lite"/>
    </source>
</evidence>
<evidence type="ECO:0008006" key="4">
    <source>
        <dbReference type="Google" id="ProtNLM"/>
    </source>
</evidence>